<dbReference type="Proteomes" id="UP000237000">
    <property type="component" value="Unassembled WGS sequence"/>
</dbReference>
<accession>A0A2P5CEV2</accession>
<gene>
    <name evidence="1" type="ORF">TorRG33x02_287720</name>
</gene>
<dbReference type="OrthoDB" id="10480642at2759"/>
<reference evidence="2" key="1">
    <citation type="submission" date="2016-06" db="EMBL/GenBank/DDBJ databases">
        <title>Parallel loss of symbiosis genes in relatives of nitrogen-fixing non-legume Parasponia.</title>
        <authorList>
            <person name="Van Velzen R."/>
            <person name="Holmer R."/>
            <person name="Bu F."/>
            <person name="Rutten L."/>
            <person name="Van Zeijl A."/>
            <person name="Liu W."/>
            <person name="Santuari L."/>
            <person name="Cao Q."/>
            <person name="Sharma T."/>
            <person name="Shen D."/>
            <person name="Roswanjaya Y."/>
            <person name="Wardhani T."/>
            <person name="Kalhor M.S."/>
            <person name="Jansen J."/>
            <person name="Van den Hoogen J."/>
            <person name="Gungor B."/>
            <person name="Hartog M."/>
            <person name="Hontelez J."/>
            <person name="Verver J."/>
            <person name="Yang W.-C."/>
            <person name="Schijlen E."/>
            <person name="Repin R."/>
            <person name="Schilthuizen M."/>
            <person name="Schranz E."/>
            <person name="Heidstra R."/>
            <person name="Miyata K."/>
            <person name="Fedorova E."/>
            <person name="Kohlen W."/>
            <person name="Bisseling T."/>
            <person name="Smit S."/>
            <person name="Geurts R."/>
        </authorList>
    </citation>
    <scope>NUCLEOTIDE SEQUENCE [LARGE SCALE GENOMIC DNA]</scope>
    <source>
        <strain evidence="2">cv. RG33-2</strain>
    </source>
</reference>
<protein>
    <submittedName>
        <fullName evidence="1">Uncharacterized protein</fullName>
    </submittedName>
</protein>
<name>A0A2P5CEV2_TREOI</name>
<sequence>MSLAIAWLKENESSYCSAQTWIRTLEEQVLCSDSVKSANRRVGFVLLLGQSLCAGRVGFVHFLGHRVHAPKNEICAVTLPGLFSSFPGLELLFSDTAFMIWSSKTILLIKHV</sequence>
<evidence type="ECO:0000313" key="2">
    <source>
        <dbReference type="Proteomes" id="UP000237000"/>
    </source>
</evidence>
<comment type="caution">
    <text evidence="1">The sequence shown here is derived from an EMBL/GenBank/DDBJ whole genome shotgun (WGS) entry which is preliminary data.</text>
</comment>
<organism evidence="1 2">
    <name type="scientific">Trema orientale</name>
    <name type="common">Charcoal tree</name>
    <name type="synonym">Celtis orientalis</name>
    <dbReference type="NCBI Taxonomy" id="63057"/>
    <lineage>
        <taxon>Eukaryota</taxon>
        <taxon>Viridiplantae</taxon>
        <taxon>Streptophyta</taxon>
        <taxon>Embryophyta</taxon>
        <taxon>Tracheophyta</taxon>
        <taxon>Spermatophyta</taxon>
        <taxon>Magnoliopsida</taxon>
        <taxon>eudicotyledons</taxon>
        <taxon>Gunneridae</taxon>
        <taxon>Pentapetalae</taxon>
        <taxon>rosids</taxon>
        <taxon>fabids</taxon>
        <taxon>Rosales</taxon>
        <taxon>Cannabaceae</taxon>
        <taxon>Trema</taxon>
    </lineage>
</organism>
<proteinExistence type="predicted"/>
<dbReference type="InParanoid" id="A0A2P5CEV2"/>
<evidence type="ECO:0000313" key="1">
    <source>
        <dbReference type="EMBL" id="PON59558.1"/>
    </source>
</evidence>
<dbReference type="EMBL" id="JXTC01000374">
    <property type="protein sequence ID" value="PON59558.1"/>
    <property type="molecule type" value="Genomic_DNA"/>
</dbReference>
<keyword evidence="2" id="KW-1185">Reference proteome</keyword>
<dbReference type="AlphaFoldDB" id="A0A2P5CEV2"/>